<dbReference type="EMBL" id="BMPF01000001">
    <property type="protein sequence ID" value="GGL23531.1"/>
    <property type="molecule type" value="Genomic_DNA"/>
</dbReference>
<feature type="domain" description="N-acetyltransferase" evidence="3">
    <location>
        <begin position="1"/>
        <end position="151"/>
    </location>
</feature>
<dbReference type="Pfam" id="PF00583">
    <property type="entry name" value="Acetyltransf_1"/>
    <property type="match status" value="1"/>
</dbReference>
<name>A0A830EYZ2_9EURY</name>
<sequence>MQDLDALVDLWVALVADQRAHDTHLLAEENRSTARDVLSQYVATERVFVARDPVRDAPVGFVMYHVESGLYAEDVQRGVVDNVYVEGGYRSAGVGSRLLDAAEDDLRGAGADVLGISVMAGNDRARALYESRGYTVQRYVMEKPTESDTQTKGDGE</sequence>
<proteinExistence type="predicted"/>
<dbReference type="PROSITE" id="PS51186">
    <property type="entry name" value="GNAT"/>
    <property type="match status" value="1"/>
</dbReference>
<reference evidence="4 5" key="1">
    <citation type="journal article" date="2019" name="Int. J. Syst. Evol. Microbiol.">
        <title>The Global Catalogue of Microorganisms (GCM) 10K type strain sequencing project: providing services to taxonomists for standard genome sequencing and annotation.</title>
        <authorList>
            <consortium name="The Broad Institute Genomics Platform"/>
            <consortium name="The Broad Institute Genome Sequencing Center for Infectious Disease"/>
            <person name="Wu L."/>
            <person name="Ma J."/>
        </authorList>
    </citation>
    <scope>NUCLEOTIDE SEQUENCE [LARGE SCALE GENOMIC DNA]</scope>
    <source>
        <strain evidence="4 5">JCM 19585</strain>
    </source>
</reference>
<keyword evidence="1" id="KW-0808">Transferase</keyword>
<dbReference type="SUPFAM" id="SSF55729">
    <property type="entry name" value="Acyl-CoA N-acyltransferases (Nat)"/>
    <property type="match status" value="1"/>
</dbReference>
<gene>
    <name evidence="4" type="ORF">GCM10009037_03860</name>
</gene>
<keyword evidence="5" id="KW-1185">Reference proteome</keyword>
<evidence type="ECO:0000313" key="4">
    <source>
        <dbReference type="EMBL" id="GGL23531.1"/>
    </source>
</evidence>
<dbReference type="InterPro" id="IPR016181">
    <property type="entry name" value="Acyl_CoA_acyltransferase"/>
</dbReference>
<organism evidence="4 5">
    <name type="scientific">Halarchaeum grantii</name>
    <dbReference type="NCBI Taxonomy" id="1193105"/>
    <lineage>
        <taxon>Archaea</taxon>
        <taxon>Methanobacteriati</taxon>
        <taxon>Methanobacteriota</taxon>
        <taxon>Stenosarchaea group</taxon>
        <taxon>Halobacteria</taxon>
        <taxon>Halobacteriales</taxon>
        <taxon>Halobacteriaceae</taxon>
    </lineage>
</organism>
<evidence type="ECO:0000256" key="1">
    <source>
        <dbReference type="ARBA" id="ARBA00022679"/>
    </source>
</evidence>
<dbReference type="InterPro" id="IPR050832">
    <property type="entry name" value="Bact_Acetyltransf"/>
</dbReference>
<keyword evidence="2" id="KW-0012">Acyltransferase</keyword>
<evidence type="ECO:0000259" key="3">
    <source>
        <dbReference type="PROSITE" id="PS51186"/>
    </source>
</evidence>
<evidence type="ECO:0000256" key="2">
    <source>
        <dbReference type="ARBA" id="ARBA00023315"/>
    </source>
</evidence>
<protein>
    <recommendedName>
        <fullName evidence="3">N-acetyltransferase domain-containing protein</fullName>
    </recommendedName>
</protein>
<evidence type="ECO:0000313" key="5">
    <source>
        <dbReference type="Proteomes" id="UP000628840"/>
    </source>
</evidence>
<dbReference type="AlphaFoldDB" id="A0A830EYZ2"/>
<dbReference type="InterPro" id="IPR000182">
    <property type="entry name" value="GNAT_dom"/>
</dbReference>
<dbReference type="GO" id="GO:0016747">
    <property type="term" value="F:acyltransferase activity, transferring groups other than amino-acyl groups"/>
    <property type="evidence" value="ECO:0007669"/>
    <property type="project" value="InterPro"/>
</dbReference>
<dbReference type="Gene3D" id="3.40.630.30">
    <property type="match status" value="1"/>
</dbReference>
<dbReference type="CDD" id="cd04301">
    <property type="entry name" value="NAT_SF"/>
    <property type="match status" value="1"/>
</dbReference>
<comment type="caution">
    <text evidence="4">The sequence shown here is derived from an EMBL/GenBank/DDBJ whole genome shotgun (WGS) entry which is preliminary data.</text>
</comment>
<accession>A0A830EYZ2</accession>
<dbReference type="Proteomes" id="UP000628840">
    <property type="component" value="Unassembled WGS sequence"/>
</dbReference>
<dbReference type="PANTHER" id="PTHR43877">
    <property type="entry name" value="AMINOALKYLPHOSPHONATE N-ACETYLTRANSFERASE-RELATED-RELATED"/>
    <property type="match status" value="1"/>
</dbReference>